<dbReference type="PROSITE" id="PS50088">
    <property type="entry name" value="ANK_REPEAT"/>
    <property type="match status" value="1"/>
</dbReference>
<feature type="region of interest" description="Disordered" evidence="2">
    <location>
        <begin position="212"/>
        <end position="311"/>
    </location>
</feature>
<accession>A0A7S2MX27</accession>
<dbReference type="Pfam" id="PF12796">
    <property type="entry name" value="Ank_2"/>
    <property type="match status" value="1"/>
</dbReference>
<name>A0A7S2MX27_9STRA</name>
<feature type="compositionally biased region" description="Low complexity" evidence="2">
    <location>
        <begin position="353"/>
        <end position="377"/>
    </location>
</feature>
<feature type="compositionally biased region" description="Basic and acidic residues" evidence="2">
    <location>
        <begin position="263"/>
        <end position="272"/>
    </location>
</feature>
<feature type="compositionally biased region" description="Basic residues" evidence="2">
    <location>
        <begin position="243"/>
        <end position="253"/>
    </location>
</feature>
<feature type="compositionally biased region" description="Basic residues" evidence="2">
    <location>
        <begin position="11"/>
        <end position="25"/>
    </location>
</feature>
<dbReference type="InterPro" id="IPR036770">
    <property type="entry name" value="Ankyrin_rpt-contain_sf"/>
</dbReference>
<reference evidence="3" key="1">
    <citation type="submission" date="2021-01" db="EMBL/GenBank/DDBJ databases">
        <authorList>
            <person name="Corre E."/>
            <person name="Pelletier E."/>
            <person name="Niang G."/>
            <person name="Scheremetjew M."/>
            <person name="Finn R."/>
            <person name="Kale V."/>
            <person name="Holt S."/>
            <person name="Cochrane G."/>
            <person name="Meng A."/>
            <person name="Brown T."/>
            <person name="Cohen L."/>
        </authorList>
    </citation>
    <scope>NUCLEOTIDE SEQUENCE</scope>
    <source>
        <strain evidence="3">CCMP826</strain>
    </source>
</reference>
<dbReference type="EMBL" id="HBGV01014816">
    <property type="protein sequence ID" value="CAD9506902.1"/>
    <property type="molecule type" value="Transcribed_RNA"/>
</dbReference>
<evidence type="ECO:0000313" key="3">
    <source>
        <dbReference type="EMBL" id="CAD9506902.1"/>
    </source>
</evidence>
<evidence type="ECO:0000256" key="1">
    <source>
        <dbReference type="PROSITE-ProRule" id="PRU00023"/>
    </source>
</evidence>
<dbReference type="PROSITE" id="PS50297">
    <property type="entry name" value="ANK_REP_REGION"/>
    <property type="match status" value="1"/>
</dbReference>
<proteinExistence type="predicted"/>
<feature type="compositionally biased region" description="Polar residues" evidence="2">
    <location>
        <begin position="298"/>
        <end position="307"/>
    </location>
</feature>
<dbReference type="SMART" id="SM00248">
    <property type="entry name" value="ANK"/>
    <property type="match status" value="3"/>
</dbReference>
<sequence length="835" mass="93442">MRHLSTDLRRRDRHYHNHHNHRYNRHALNDYQRNSFESDEEDLFYSPSQRQQRRFRHPHLPLLFYAVQNRNWAEVVRRATSHPHEILTYEDLSGNTPLHIACRLDPTSDVIKSLLMAKNEVNKEGATPLHIASSSRCSKEVILALISEENEDEEWCCYKKDTNGGGGAMALTKMGRAPIHYACMSFRGLGVDAFQVLLEATIRAGEDYDVDMEEEEDCDEDRKMPAKPTQHKRTNKSGEGGKKNQKTKKKRGILSRWKNFNSNHEEEERNETSDDVISDEDSSCDTDIEDYYFDDDSQTSSIDNNKSIYEGNPVTLRDVTGQTPLGLLFRRYRERVRFVIKMVENSYLRGRNGHNNANNNENDDTGNGNDTDNTATNNDATAAAQAVQADLGELWEKSRLIVGAMAEQQQRHRQKNHKNGTQLLSSSFVSLEEEDEEDLIALEAAAWAARRFRRRASCDYEKYSNELDDGVDRNYYQGKALEEEKASGLGNHDDFFYHSFGEHNKNNSDGNGEGEDSKHKEKNKCHHREFRIVHASVGLTGYGCPPEMLRLALSVHPEQAREMDEDGNLPLHIAAVARAAASSPEEDVIGDDDGNSSCAGKFGLEVLMEDTASTSTSLGTALLATTTTTASTVLSSDDLSLNSEASSLFQPYTSSTKSFDKVIKILLRHYPESAQIPHGRTGRLPLMLAIESGRRTWHDGIKALLESYPAALESRVLEPKLYPSILSMIGGGGGGTGINRSHGTITTIGERAEFVDAEESVAESSSNCNGQRRWWGVRVLRRGNGVGSNNGNRRRVVDDDGNDVGPGSKRCVVDGKLDPLFNLLKARPQVVSDAM</sequence>
<dbReference type="PANTHER" id="PTHR24121:SF21">
    <property type="entry name" value="ANKYRIN REPEAT FAMILY PROTEIN"/>
    <property type="match status" value="1"/>
</dbReference>
<dbReference type="AlphaFoldDB" id="A0A7S2MX27"/>
<feature type="region of interest" description="Disordered" evidence="2">
    <location>
        <begin position="1"/>
        <end position="28"/>
    </location>
</feature>
<evidence type="ECO:0000256" key="2">
    <source>
        <dbReference type="SAM" id="MobiDB-lite"/>
    </source>
</evidence>
<organism evidence="3">
    <name type="scientific">Helicotheca tamesis</name>
    <dbReference type="NCBI Taxonomy" id="374047"/>
    <lineage>
        <taxon>Eukaryota</taxon>
        <taxon>Sar</taxon>
        <taxon>Stramenopiles</taxon>
        <taxon>Ochrophyta</taxon>
        <taxon>Bacillariophyta</taxon>
        <taxon>Mediophyceae</taxon>
        <taxon>Lithodesmiophycidae</taxon>
        <taxon>Lithodesmiales</taxon>
        <taxon>Lithodesmiaceae</taxon>
        <taxon>Helicotheca</taxon>
    </lineage>
</organism>
<keyword evidence="1" id="KW-0040">ANK repeat</keyword>
<feature type="compositionally biased region" description="Basic and acidic residues" evidence="2">
    <location>
        <begin position="1"/>
        <end position="10"/>
    </location>
</feature>
<feature type="region of interest" description="Disordered" evidence="2">
    <location>
        <begin position="500"/>
        <end position="523"/>
    </location>
</feature>
<gene>
    <name evidence="3" type="ORF">HTAM1171_LOCUS9127</name>
</gene>
<feature type="region of interest" description="Disordered" evidence="2">
    <location>
        <begin position="349"/>
        <end position="377"/>
    </location>
</feature>
<dbReference type="InterPro" id="IPR002110">
    <property type="entry name" value="Ankyrin_rpt"/>
</dbReference>
<feature type="repeat" description="ANK" evidence="1">
    <location>
        <begin position="93"/>
        <end position="126"/>
    </location>
</feature>
<dbReference type="Gene3D" id="1.25.40.20">
    <property type="entry name" value="Ankyrin repeat-containing domain"/>
    <property type="match status" value="1"/>
</dbReference>
<feature type="compositionally biased region" description="Acidic residues" evidence="2">
    <location>
        <begin position="273"/>
        <end position="297"/>
    </location>
</feature>
<dbReference type="SUPFAM" id="SSF48403">
    <property type="entry name" value="Ankyrin repeat"/>
    <property type="match status" value="1"/>
</dbReference>
<protein>
    <submittedName>
        <fullName evidence="3">Uncharacterized protein</fullName>
    </submittedName>
</protein>
<dbReference type="PANTHER" id="PTHR24121">
    <property type="entry name" value="NO MECHANORECEPTOR POTENTIAL C, ISOFORM D-RELATED"/>
    <property type="match status" value="1"/>
</dbReference>